<evidence type="ECO:0000313" key="2">
    <source>
        <dbReference type="EMBL" id="MDR6243559.1"/>
    </source>
</evidence>
<evidence type="ECO:0000256" key="1">
    <source>
        <dbReference type="SAM" id="MobiDB-lite"/>
    </source>
</evidence>
<keyword evidence="3" id="KW-1185">Reference proteome</keyword>
<dbReference type="Proteomes" id="UP001185028">
    <property type="component" value="Unassembled WGS sequence"/>
</dbReference>
<gene>
    <name evidence="2" type="ORF">JOC58_001446</name>
</gene>
<protein>
    <submittedName>
        <fullName evidence="2">Uncharacterized protein</fullName>
    </submittedName>
</protein>
<evidence type="ECO:0000313" key="3">
    <source>
        <dbReference type="Proteomes" id="UP001185028"/>
    </source>
</evidence>
<name>A0ABU1IWK4_9BACL</name>
<dbReference type="EMBL" id="JAVDQH010000004">
    <property type="protein sequence ID" value="MDR6243559.1"/>
    <property type="molecule type" value="Genomic_DNA"/>
</dbReference>
<proteinExistence type="predicted"/>
<reference evidence="2 3" key="1">
    <citation type="submission" date="2023-07" db="EMBL/GenBank/DDBJ databases">
        <title>Genomic Encyclopedia of Type Strains, Phase IV (KMG-IV): sequencing the most valuable type-strain genomes for metagenomic binning, comparative biology and taxonomic classification.</title>
        <authorList>
            <person name="Goeker M."/>
        </authorList>
    </citation>
    <scope>NUCLEOTIDE SEQUENCE [LARGE SCALE GENOMIC DNA]</scope>
    <source>
        <strain evidence="2 3">DSM 22170</strain>
    </source>
</reference>
<comment type="caution">
    <text evidence="2">The sequence shown here is derived from an EMBL/GenBank/DDBJ whole genome shotgun (WGS) entry which is preliminary data.</text>
</comment>
<sequence>MDAVRLHTLRLSPVKTLNPYSGRGSQSKDNLTDHGNQHKRRLT</sequence>
<accession>A0ABU1IWK4</accession>
<organism evidence="2 3">
    <name type="scientific">Paenibacillus hunanensis</name>
    <dbReference type="NCBI Taxonomy" id="539262"/>
    <lineage>
        <taxon>Bacteria</taxon>
        <taxon>Bacillati</taxon>
        <taxon>Bacillota</taxon>
        <taxon>Bacilli</taxon>
        <taxon>Bacillales</taxon>
        <taxon>Paenibacillaceae</taxon>
        <taxon>Paenibacillus</taxon>
    </lineage>
</organism>
<feature type="region of interest" description="Disordered" evidence="1">
    <location>
        <begin position="1"/>
        <end position="43"/>
    </location>
</feature>